<reference evidence="2 3" key="1">
    <citation type="journal article" date="2011" name="Cell">
        <title>Insight into structure and assembly of the nuclear pore complex by utilizing the genome of a eukaryotic thermophile.</title>
        <authorList>
            <person name="Amlacher S."/>
            <person name="Sarges P."/>
            <person name="Flemming D."/>
            <person name="van Noort V."/>
            <person name="Kunze R."/>
            <person name="Devos D.P."/>
            <person name="Arumugam M."/>
            <person name="Bork P."/>
            <person name="Hurt E."/>
        </authorList>
    </citation>
    <scope>NUCLEOTIDE SEQUENCE [LARGE SCALE GENOMIC DNA]</scope>
    <source>
        <strain evidence="3">DSM 1495 / CBS 144.50 / IMI 039719</strain>
    </source>
</reference>
<feature type="compositionally biased region" description="Polar residues" evidence="1">
    <location>
        <begin position="119"/>
        <end position="130"/>
    </location>
</feature>
<feature type="compositionally biased region" description="Pro residues" evidence="1">
    <location>
        <begin position="87"/>
        <end position="100"/>
    </location>
</feature>
<dbReference type="GeneID" id="18261151"/>
<evidence type="ECO:0000256" key="1">
    <source>
        <dbReference type="SAM" id="MobiDB-lite"/>
    </source>
</evidence>
<organism evidence="3">
    <name type="scientific">Chaetomium thermophilum (strain DSM 1495 / CBS 144.50 / IMI 039719)</name>
    <name type="common">Thermochaetoides thermophila</name>
    <dbReference type="NCBI Taxonomy" id="759272"/>
    <lineage>
        <taxon>Eukaryota</taxon>
        <taxon>Fungi</taxon>
        <taxon>Dikarya</taxon>
        <taxon>Ascomycota</taxon>
        <taxon>Pezizomycotina</taxon>
        <taxon>Sordariomycetes</taxon>
        <taxon>Sordariomycetidae</taxon>
        <taxon>Sordariales</taxon>
        <taxon>Chaetomiaceae</taxon>
        <taxon>Thermochaetoides</taxon>
    </lineage>
</organism>
<protein>
    <submittedName>
        <fullName evidence="2">Uncharacterized protein</fullName>
    </submittedName>
</protein>
<dbReference type="AlphaFoldDB" id="G0SFK2"/>
<feature type="region of interest" description="Disordered" evidence="1">
    <location>
        <begin position="81"/>
        <end position="370"/>
    </location>
</feature>
<dbReference type="OMA" id="EDANMSN"/>
<feature type="compositionally biased region" description="Gly residues" evidence="1">
    <location>
        <begin position="416"/>
        <end position="432"/>
    </location>
</feature>
<dbReference type="Proteomes" id="UP000008066">
    <property type="component" value="Unassembled WGS sequence"/>
</dbReference>
<dbReference type="KEGG" id="cthr:CTHT_0071130"/>
<evidence type="ECO:0000313" key="3">
    <source>
        <dbReference type="Proteomes" id="UP000008066"/>
    </source>
</evidence>
<feature type="compositionally biased region" description="Pro residues" evidence="1">
    <location>
        <begin position="189"/>
        <end position="198"/>
    </location>
</feature>
<gene>
    <name evidence="2" type="ORF">CTHT_0071130</name>
</gene>
<proteinExistence type="predicted"/>
<accession>G0SFK2</accession>
<sequence>MAPQKPNAGALLNQTLDEMVIAIGKAFRDAKRDGTGTGTEAAAAFAQRVPDITYKWHSILDDIECDILRAKAVLTRDLNQARAARAPPAPDPRPVAPPAPMALDIESPKMAKKPPVGPQSLQTPLPTQGQAKPLTKPVAPFPNMGVEPTAPGSPSLLNVKHMQKPMANQPTKPIGRPGAPNAAPGRPMSVPPNNPPNQVPQIQRPASAIAVPQHPQTPQMKTVVPAATMTPQGPKPAVPAPNMAPTAPPPGGKAAGNLYANMTFSPVSPASPGMQRKQAAVRGQLTQLQQHQLQLQQQLQYQPQPAQQPQPQQVQIPQQQQQPQQIPQPQPQPQPQPIPAADMTPAAIPNGSAPQEIQNNINHPPPSNDDLETKIDGLFDLGPGSMDNLNLEYDLSGDGDNNEGSSNFNDMYFGNDTGGGSGGSEGFGDGGW</sequence>
<feature type="region of interest" description="Disordered" evidence="1">
    <location>
        <begin position="392"/>
        <end position="432"/>
    </location>
</feature>
<dbReference type="EMBL" id="GL988047">
    <property type="protein sequence ID" value="EGS17767.1"/>
    <property type="molecule type" value="Genomic_DNA"/>
</dbReference>
<feature type="compositionally biased region" description="Low complexity" evidence="1">
    <location>
        <begin position="284"/>
        <end position="325"/>
    </location>
</feature>
<name>G0SFK2_CHATD</name>
<keyword evidence="3" id="KW-1185">Reference proteome</keyword>
<dbReference type="eggNOG" id="ENOG502SWGH">
    <property type="taxonomic scope" value="Eukaryota"/>
</dbReference>
<evidence type="ECO:0000313" key="2">
    <source>
        <dbReference type="EMBL" id="EGS17767.1"/>
    </source>
</evidence>
<feature type="compositionally biased region" description="Pro residues" evidence="1">
    <location>
        <begin position="326"/>
        <end position="338"/>
    </location>
</feature>
<dbReference type="HOGENOM" id="CLU_625829_0_0_1"/>
<feature type="compositionally biased region" description="Polar residues" evidence="1">
    <location>
        <begin position="352"/>
        <end position="362"/>
    </location>
</feature>
<feature type="compositionally biased region" description="Low complexity" evidence="1">
    <location>
        <begin position="173"/>
        <end position="187"/>
    </location>
</feature>
<dbReference type="OrthoDB" id="5409998at2759"/>
<dbReference type="RefSeq" id="XP_006697385.1">
    <property type="nucleotide sequence ID" value="XM_006697322.1"/>
</dbReference>